<dbReference type="AlphaFoldDB" id="A0A0U2M1Z1"/>
<keyword evidence="1" id="KW-0472">Membrane</keyword>
<accession>A0A0U2M1Z1</accession>
<feature type="transmembrane region" description="Helical" evidence="1">
    <location>
        <begin position="6"/>
        <end position="29"/>
    </location>
</feature>
<keyword evidence="1" id="KW-0812">Transmembrane</keyword>
<evidence type="ECO:0000256" key="1">
    <source>
        <dbReference type="SAM" id="Phobius"/>
    </source>
</evidence>
<keyword evidence="2" id="KW-0496">Mitochondrion</keyword>
<dbReference type="EMBL" id="KT989321">
    <property type="protein sequence ID" value="ALS46270.1"/>
    <property type="molecule type" value="Genomic_DNA"/>
</dbReference>
<geneLocation type="mitochondrion" evidence="2"/>
<keyword evidence="1" id="KW-1133">Transmembrane helix</keyword>
<sequence length="52" mass="6281">MPHLSPMSWILTPIMFILLLTLFVSSTWWHQTYSFPKMDISSKTLQPKWNWN</sequence>
<reference evidence="2" key="1">
    <citation type="journal article" date="2015" name="Genome Biol. Evol.">
        <title>The Utility of Genome Skimming for Phylogenomic Analyses as Demonstrated for Glycerid Relationships (Annelida, Glyceridae).</title>
        <authorList>
            <person name="Richter S."/>
            <person name="Schwarz F."/>
            <person name="Hering L."/>
            <person name="Boggemann M."/>
            <person name="Bleidorn C."/>
        </authorList>
    </citation>
    <scope>NUCLEOTIDE SEQUENCE</scope>
    <source>
        <strain evidence="2">FS12</strain>
        <tissue evidence="2">Body wall</tissue>
    </source>
</reference>
<gene>
    <name evidence="2" type="primary">atp8</name>
</gene>
<evidence type="ECO:0000313" key="2">
    <source>
        <dbReference type="EMBL" id="ALS46270.1"/>
    </source>
</evidence>
<name>A0A0U2M1Z1_9ANNE</name>
<proteinExistence type="predicted"/>
<protein>
    <submittedName>
        <fullName evidence="2">ATP synthase F0 subunit 8</fullName>
    </submittedName>
</protein>
<organism evidence="2">
    <name type="scientific">Glycera americana</name>
    <name type="common">American bloodworm</name>
    <dbReference type="NCBI Taxonomy" id="37469"/>
    <lineage>
        <taxon>Eukaryota</taxon>
        <taxon>Metazoa</taxon>
        <taxon>Spiralia</taxon>
        <taxon>Lophotrochozoa</taxon>
        <taxon>Annelida</taxon>
        <taxon>Polychaeta</taxon>
        <taxon>Errantia</taxon>
        <taxon>Phyllodocida</taxon>
        <taxon>Glyceridae</taxon>
        <taxon>Glycera</taxon>
    </lineage>
</organism>